<accession>A0A269Z0S3</accession>
<protein>
    <recommendedName>
        <fullName evidence="1">Zinc finger FPG/IleRS-type domain-containing protein</fullName>
    </recommendedName>
</protein>
<dbReference type="EMBL" id="NCWY01000169">
    <property type="protein sequence ID" value="PAK91200.1"/>
    <property type="molecule type" value="Genomic_DNA"/>
</dbReference>
<organism evidence="2 3">
    <name type="scientific">Brevibacterium casei</name>
    <dbReference type="NCBI Taxonomy" id="33889"/>
    <lineage>
        <taxon>Bacteria</taxon>
        <taxon>Bacillati</taxon>
        <taxon>Actinomycetota</taxon>
        <taxon>Actinomycetes</taxon>
        <taxon>Micrococcales</taxon>
        <taxon>Brevibacteriaceae</taxon>
        <taxon>Brevibacterium</taxon>
    </lineage>
</organism>
<evidence type="ECO:0000313" key="3">
    <source>
        <dbReference type="Proteomes" id="UP000216867"/>
    </source>
</evidence>
<feature type="domain" description="Zinc finger FPG/IleRS-type" evidence="1">
    <location>
        <begin position="3"/>
        <end position="19"/>
    </location>
</feature>
<gene>
    <name evidence="2" type="ORF">B8X04_17765</name>
</gene>
<evidence type="ECO:0000259" key="1">
    <source>
        <dbReference type="Pfam" id="PF06827"/>
    </source>
</evidence>
<proteinExistence type="predicted"/>
<dbReference type="Proteomes" id="UP000216867">
    <property type="component" value="Unassembled WGS sequence"/>
</dbReference>
<dbReference type="InterPro" id="IPR010663">
    <property type="entry name" value="Znf_FPG/IleRS"/>
</dbReference>
<dbReference type="AlphaFoldDB" id="A0A269Z0S3"/>
<dbReference type="Pfam" id="PF06827">
    <property type="entry name" value="zf-FPG_IleRS"/>
    <property type="match status" value="1"/>
</dbReference>
<comment type="caution">
    <text evidence="2">The sequence shown here is derived from an EMBL/GenBank/DDBJ whole genome shotgun (WGS) entry which is preliminary data.</text>
</comment>
<name>A0A269Z0S3_9MICO</name>
<evidence type="ECO:0000313" key="2">
    <source>
        <dbReference type="EMBL" id="PAK91200.1"/>
    </source>
</evidence>
<reference evidence="2 3" key="1">
    <citation type="submission" date="2017-04" db="EMBL/GenBank/DDBJ databases">
        <title>Kefir bacterial isolates.</title>
        <authorList>
            <person name="Kim Y."/>
            <person name="Blasche S."/>
            <person name="Patil K.R."/>
        </authorList>
    </citation>
    <scope>NUCLEOTIDE SEQUENCE [LARGE SCALE GENOMIC DNA]</scope>
    <source>
        <strain evidence="2 3">OG2</strain>
    </source>
</reference>
<sequence length="19" mass="2196">METQVIASRNSHYCPTCQK</sequence>